<evidence type="ECO:0000313" key="7">
    <source>
        <dbReference type="EMBL" id="CAA6823829.1"/>
    </source>
</evidence>
<dbReference type="GO" id="GO:0009055">
    <property type="term" value="F:electron transfer activity"/>
    <property type="evidence" value="ECO:0007669"/>
    <property type="project" value="InterPro"/>
</dbReference>
<sequence length="98" mass="9880">MKKFAITMLLAGSTLLMADGAAAYAKCVGCHGANGEKAALGKSAIITGQDAAKTVEQLNGYKAGTLNLHGMGALMKGQVAAMDDATIKAVADHIAAMK</sequence>
<dbReference type="SUPFAM" id="SSF46626">
    <property type="entry name" value="Cytochrome c"/>
    <property type="match status" value="1"/>
</dbReference>
<keyword evidence="2 4" id="KW-0479">Metal-binding</keyword>
<feature type="chain" id="PRO_5027955509" evidence="5">
    <location>
        <begin position="19"/>
        <end position="98"/>
    </location>
</feature>
<protein>
    <submittedName>
        <fullName evidence="7">Cytochrome C553 (Soluble cytochrome f)</fullName>
    </submittedName>
</protein>
<reference evidence="7" key="1">
    <citation type="submission" date="2020-01" db="EMBL/GenBank/DDBJ databases">
        <authorList>
            <person name="Meier V. D."/>
            <person name="Meier V D."/>
        </authorList>
    </citation>
    <scope>NUCLEOTIDE SEQUENCE</scope>
    <source>
        <strain evidence="7">HLG_WM_MAG_01</strain>
    </source>
</reference>
<gene>
    <name evidence="7" type="ORF">HELGO_WM990</name>
</gene>
<evidence type="ECO:0000256" key="4">
    <source>
        <dbReference type="PROSITE-ProRule" id="PRU00433"/>
    </source>
</evidence>
<accession>A0A6S6UAT5</accession>
<keyword evidence="3 4" id="KW-0408">Iron</keyword>
<evidence type="ECO:0000256" key="3">
    <source>
        <dbReference type="ARBA" id="ARBA00023004"/>
    </source>
</evidence>
<evidence type="ECO:0000256" key="2">
    <source>
        <dbReference type="ARBA" id="ARBA00022723"/>
    </source>
</evidence>
<dbReference type="AlphaFoldDB" id="A0A6S6UAT5"/>
<evidence type="ECO:0000259" key="6">
    <source>
        <dbReference type="PROSITE" id="PS51007"/>
    </source>
</evidence>
<dbReference type="PROSITE" id="PS51007">
    <property type="entry name" value="CYTC"/>
    <property type="match status" value="1"/>
</dbReference>
<evidence type="ECO:0000256" key="5">
    <source>
        <dbReference type="SAM" id="SignalP"/>
    </source>
</evidence>
<dbReference type="GO" id="GO:0020037">
    <property type="term" value="F:heme binding"/>
    <property type="evidence" value="ECO:0007669"/>
    <property type="project" value="InterPro"/>
</dbReference>
<evidence type="ECO:0000256" key="1">
    <source>
        <dbReference type="ARBA" id="ARBA00022617"/>
    </source>
</evidence>
<dbReference type="EMBL" id="CACVAS010000117">
    <property type="protein sequence ID" value="CAA6823829.1"/>
    <property type="molecule type" value="Genomic_DNA"/>
</dbReference>
<dbReference type="Pfam" id="PF00034">
    <property type="entry name" value="Cytochrom_C"/>
    <property type="match status" value="1"/>
</dbReference>
<dbReference type="Gene3D" id="1.10.760.10">
    <property type="entry name" value="Cytochrome c-like domain"/>
    <property type="match status" value="1"/>
</dbReference>
<name>A0A6S6UAT5_9BACT</name>
<feature type="signal peptide" evidence="5">
    <location>
        <begin position="1"/>
        <end position="18"/>
    </location>
</feature>
<proteinExistence type="predicted"/>
<keyword evidence="5" id="KW-0732">Signal</keyword>
<dbReference type="InterPro" id="IPR009056">
    <property type="entry name" value="Cyt_c-like_dom"/>
</dbReference>
<keyword evidence="1 4" id="KW-0349">Heme</keyword>
<dbReference type="GO" id="GO:0046872">
    <property type="term" value="F:metal ion binding"/>
    <property type="evidence" value="ECO:0007669"/>
    <property type="project" value="UniProtKB-KW"/>
</dbReference>
<feature type="domain" description="Cytochrome c" evidence="6">
    <location>
        <begin position="15"/>
        <end position="98"/>
    </location>
</feature>
<dbReference type="InterPro" id="IPR036909">
    <property type="entry name" value="Cyt_c-like_dom_sf"/>
</dbReference>
<organism evidence="7">
    <name type="scientific">uncultured Sulfurovum sp</name>
    <dbReference type="NCBI Taxonomy" id="269237"/>
    <lineage>
        <taxon>Bacteria</taxon>
        <taxon>Pseudomonadati</taxon>
        <taxon>Campylobacterota</taxon>
        <taxon>Epsilonproteobacteria</taxon>
        <taxon>Campylobacterales</taxon>
        <taxon>Sulfurovaceae</taxon>
        <taxon>Sulfurovum</taxon>
        <taxon>environmental samples</taxon>
    </lineage>
</organism>